<dbReference type="NCBIfam" id="TIGR02532">
    <property type="entry name" value="IV_pilin_GFxxxE"/>
    <property type="match status" value="1"/>
</dbReference>
<dbReference type="Gene3D" id="3.30.700.10">
    <property type="entry name" value="Glycoprotein, Type 4 Pilin"/>
    <property type="match status" value="1"/>
</dbReference>
<dbReference type="InterPro" id="IPR012902">
    <property type="entry name" value="N_methyl_site"/>
</dbReference>
<dbReference type="RefSeq" id="WP_090828363.1">
    <property type="nucleotide sequence ID" value="NZ_FOBH01000004.1"/>
</dbReference>
<feature type="transmembrane region" description="Helical" evidence="2">
    <location>
        <begin position="20"/>
        <end position="40"/>
    </location>
</feature>
<evidence type="ECO:0000256" key="1">
    <source>
        <dbReference type="SAM" id="MobiDB-lite"/>
    </source>
</evidence>
<protein>
    <submittedName>
        <fullName evidence="3">General secretion pathway protein G</fullName>
    </submittedName>
</protein>
<evidence type="ECO:0000256" key="2">
    <source>
        <dbReference type="SAM" id="Phobius"/>
    </source>
</evidence>
<keyword evidence="2" id="KW-0812">Transmembrane</keyword>
<name>A0A1H7LQG9_9PROT</name>
<dbReference type="Proteomes" id="UP000198620">
    <property type="component" value="Unassembled WGS sequence"/>
</dbReference>
<reference evidence="3 4" key="1">
    <citation type="submission" date="2016-10" db="EMBL/GenBank/DDBJ databases">
        <authorList>
            <person name="de Groot N.N."/>
        </authorList>
    </citation>
    <scope>NUCLEOTIDE SEQUENCE [LARGE SCALE GENOMIC DNA]</scope>
    <source>
        <strain evidence="3 4">Nv1</strain>
    </source>
</reference>
<evidence type="ECO:0000313" key="3">
    <source>
        <dbReference type="EMBL" id="SEL01181.1"/>
    </source>
</evidence>
<dbReference type="SUPFAM" id="SSF54523">
    <property type="entry name" value="Pili subunits"/>
    <property type="match status" value="1"/>
</dbReference>
<accession>A0A1H7LQG9</accession>
<keyword evidence="4" id="KW-1185">Reference proteome</keyword>
<dbReference type="PROSITE" id="PS00409">
    <property type="entry name" value="PROKAR_NTER_METHYL"/>
    <property type="match status" value="1"/>
</dbReference>
<organism evidence="3 4">
    <name type="scientific">Nitrosovibrio tenuis</name>
    <dbReference type="NCBI Taxonomy" id="1233"/>
    <lineage>
        <taxon>Bacteria</taxon>
        <taxon>Pseudomonadati</taxon>
        <taxon>Pseudomonadota</taxon>
        <taxon>Betaproteobacteria</taxon>
        <taxon>Nitrosomonadales</taxon>
        <taxon>Nitrosomonadaceae</taxon>
        <taxon>Nitrosovibrio</taxon>
    </lineage>
</organism>
<dbReference type="STRING" id="1233.SAMN05216387_104134"/>
<dbReference type="OrthoDB" id="9790526at2"/>
<dbReference type="Pfam" id="PF07963">
    <property type="entry name" value="N_methyl"/>
    <property type="match status" value="1"/>
</dbReference>
<feature type="region of interest" description="Disordered" evidence="1">
    <location>
        <begin position="117"/>
        <end position="149"/>
    </location>
</feature>
<evidence type="ECO:0000313" key="4">
    <source>
        <dbReference type="Proteomes" id="UP000198620"/>
    </source>
</evidence>
<dbReference type="AlphaFoldDB" id="A0A1H7LQG9"/>
<gene>
    <name evidence="3" type="ORF">SAMN05216387_104134</name>
</gene>
<proteinExistence type="predicted"/>
<keyword evidence="2" id="KW-1133">Transmembrane helix</keyword>
<sequence length="167" mass="18757">MKGRVGGKNSVVDDRGFSLVELTTVVAIMAILASSAVPLYELTVKREKEQELRVALRQIREAIDAYKRAVNDGRVAREAEKSEYPRKLEDLVEGVPDIKDASKRKIYFLRRLPRDPMSDDPSLSAAATWGKRAYESPPDNPQDGEDIFDVYSRSPLTGLNGIAYDKW</sequence>
<dbReference type="InterPro" id="IPR045584">
    <property type="entry name" value="Pilin-like"/>
</dbReference>
<keyword evidence="2" id="KW-0472">Membrane</keyword>
<dbReference type="EMBL" id="FOBH01000004">
    <property type="protein sequence ID" value="SEL01181.1"/>
    <property type="molecule type" value="Genomic_DNA"/>
</dbReference>